<keyword evidence="1" id="KW-0812">Transmembrane</keyword>
<dbReference type="PANTHER" id="PTHR38095:SF1">
    <property type="entry name" value="ANAEROBIC DIMETHYL SULFOXIDE REDUCTASE CHAIN YNFH"/>
    <property type="match status" value="1"/>
</dbReference>
<protein>
    <submittedName>
        <fullName evidence="2">DMSO reductase anchor subunit (DmsC)</fullName>
    </submittedName>
</protein>
<organism evidence="2">
    <name type="scientific">mine drainage metagenome</name>
    <dbReference type="NCBI Taxonomy" id="410659"/>
    <lineage>
        <taxon>unclassified sequences</taxon>
        <taxon>metagenomes</taxon>
        <taxon>ecological metagenomes</taxon>
    </lineage>
</organism>
<reference evidence="2" key="1">
    <citation type="submission" date="2016-10" db="EMBL/GenBank/DDBJ databases">
        <title>Sequence of Gallionella enrichment culture.</title>
        <authorList>
            <person name="Poehlein A."/>
            <person name="Muehling M."/>
            <person name="Daniel R."/>
        </authorList>
    </citation>
    <scope>NUCLEOTIDE SEQUENCE</scope>
</reference>
<feature type="transmembrane region" description="Helical" evidence="1">
    <location>
        <begin position="88"/>
        <end position="107"/>
    </location>
</feature>
<dbReference type="AlphaFoldDB" id="A0A1J5TJS9"/>
<evidence type="ECO:0000256" key="1">
    <source>
        <dbReference type="SAM" id="Phobius"/>
    </source>
</evidence>
<keyword evidence="1" id="KW-1133">Transmembrane helix</keyword>
<keyword evidence="1" id="KW-0472">Membrane</keyword>
<name>A0A1J5TJS9_9ZZZZ</name>
<dbReference type="InterPro" id="IPR007059">
    <property type="entry name" value="DmsC"/>
</dbReference>
<accession>A0A1J5TJS9</accession>
<feature type="transmembrane region" description="Helical" evidence="1">
    <location>
        <begin position="189"/>
        <end position="212"/>
    </location>
</feature>
<feature type="transmembrane region" description="Helical" evidence="1">
    <location>
        <begin position="267"/>
        <end position="298"/>
    </location>
</feature>
<feature type="transmembrane region" description="Helical" evidence="1">
    <location>
        <begin position="162"/>
        <end position="183"/>
    </location>
</feature>
<dbReference type="GO" id="GO:0005886">
    <property type="term" value="C:plasma membrane"/>
    <property type="evidence" value="ECO:0007669"/>
    <property type="project" value="TreeGrafter"/>
</dbReference>
<sequence>MKPAFSVIFLTTLLGAGQGLFLALFTHQSYALFGLLPMQSDAFYGYGSAIALLLLGGGLIASFFHLGRPERAWRAASQWRTSWLSREVIALPIFMGAIFAYGVSHLAGLRPEVVTLPSGLLIDLSVVIGYIGTFLAFVLFVCTGMVYACLRFLREWYSPLTVINYILMGGSSGFILAAFYAALAAPSQTYFFVGWAIIITLLAFVGRIASLIRNARLKPKSTMQTAIGVKHPHIVQRSMGAMGGSFNTREFFHGKSPAFLRTIKPAFLLLAFVMPLLLLALGIFTPSLLGLAFALQYIGLLAERWFFFAQANHPQNLYYQTIG</sequence>
<dbReference type="Pfam" id="PF04976">
    <property type="entry name" value="DmsC"/>
    <property type="match status" value="1"/>
</dbReference>
<dbReference type="EMBL" id="MLJW01000007">
    <property type="protein sequence ID" value="OIR16432.1"/>
    <property type="molecule type" value="Genomic_DNA"/>
</dbReference>
<comment type="caution">
    <text evidence="2">The sequence shown here is derived from an EMBL/GenBank/DDBJ whole genome shotgun (WGS) entry which is preliminary data.</text>
</comment>
<feature type="transmembrane region" description="Helical" evidence="1">
    <location>
        <begin position="43"/>
        <end position="67"/>
    </location>
</feature>
<proteinExistence type="predicted"/>
<dbReference type="GO" id="GO:0019645">
    <property type="term" value="P:anaerobic electron transport chain"/>
    <property type="evidence" value="ECO:0007669"/>
    <property type="project" value="InterPro"/>
</dbReference>
<evidence type="ECO:0000313" key="2">
    <source>
        <dbReference type="EMBL" id="OIR16432.1"/>
    </source>
</evidence>
<feature type="transmembrane region" description="Helical" evidence="1">
    <location>
        <begin position="127"/>
        <end position="150"/>
    </location>
</feature>
<dbReference type="GO" id="GO:0009389">
    <property type="term" value="F:dimethyl sulfoxide reductase activity"/>
    <property type="evidence" value="ECO:0007669"/>
    <property type="project" value="TreeGrafter"/>
</dbReference>
<dbReference type="GO" id="GO:0009390">
    <property type="term" value="C:dimethyl sulfoxide reductase complex"/>
    <property type="evidence" value="ECO:0007669"/>
    <property type="project" value="TreeGrafter"/>
</dbReference>
<gene>
    <name evidence="2" type="ORF">GALL_31570</name>
</gene>
<dbReference type="PANTHER" id="PTHR38095">
    <property type="entry name" value="ANAEROBIC DIMETHYL SULFOXIDE REDUCTASE CHAIN YNFH"/>
    <property type="match status" value="1"/>
</dbReference>